<evidence type="ECO:0000313" key="2">
    <source>
        <dbReference type="EMBL" id="MBD2343305.1"/>
    </source>
</evidence>
<dbReference type="RefSeq" id="WP_190405779.1">
    <property type="nucleotide sequence ID" value="NZ_JACJRF010000004.1"/>
</dbReference>
<comment type="caution">
    <text evidence="2">The sequence shown here is derived from an EMBL/GenBank/DDBJ whole genome shotgun (WGS) entry which is preliminary data.</text>
</comment>
<dbReference type="InterPro" id="IPR045589">
    <property type="entry name" value="DUF6464"/>
</dbReference>
<keyword evidence="3" id="KW-1185">Reference proteome</keyword>
<keyword evidence="1" id="KW-0812">Transmembrane</keyword>
<sequence length="116" mass="13203">MLRTLLVIAIGFLPSMFSLWVIRKTQSRTHSRLRQAATNVYRVRLQQNIRSVESDARRSVGDHRYYLEGVGYLIGDISCKFNARSGYLRCAVNPSGPCQGCRYYEPTELVSGEAKQ</sequence>
<gene>
    <name evidence="2" type="ORF">H6G18_03980</name>
</gene>
<evidence type="ECO:0000256" key="1">
    <source>
        <dbReference type="SAM" id="Phobius"/>
    </source>
</evidence>
<evidence type="ECO:0000313" key="3">
    <source>
        <dbReference type="Proteomes" id="UP000607281"/>
    </source>
</evidence>
<name>A0ABR8CNC7_9NOST</name>
<dbReference type="Pfam" id="PF20065">
    <property type="entry name" value="DUF6464"/>
    <property type="match status" value="1"/>
</dbReference>
<proteinExistence type="predicted"/>
<keyword evidence="1" id="KW-1133">Transmembrane helix</keyword>
<dbReference type="EMBL" id="JACJRF010000004">
    <property type="protein sequence ID" value="MBD2343305.1"/>
    <property type="molecule type" value="Genomic_DNA"/>
</dbReference>
<keyword evidence="1" id="KW-0472">Membrane</keyword>
<protein>
    <submittedName>
        <fullName evidence="2">Uncharacterized protein</fullName>
    </submittedName>
</protein>
<dbReference type="Proteomes" id="UP000607281">
    <property type="component" value="Unassembled WGS sequence"/>
</dbReference>
<feature type="transmembrane region" description="Helical" evidence="1">
    <location>
        <begin position="6"/>
        <end position="22"/>
    </location>
</feature>
<reference evidence="2 3" key="1">
    <citation type="journal article" date="2020" name="ISME J.">
        <title>Comparative genomics reveals insights into cyanobacterial evolution and habitat adaptation.</title>
        <authorList>
            <person name="Chen M.Y."/>
            <person name="Teng W.K."/>
            <person name="Zhao L."/>
            <person name="Hu C.X."/>
            <person name="Zhou Y.K."/>
            <person name="Han B.P."/>
            <person name="Song L.R."/>
            <person name="Shu W.S."/>
        </authorList>
    </citation>
    <scope>NUCLEOTIDE SEQUENCE [LARGE SCALE GENOMIC DNA]</scope>
    <source>
        <strain evidence="2 3">FACHB-260</strain>
    </source>
</reference>
<organism evidence="2 3">
    <name type="scientific">Anabaena subtropica FACHB-260</name>
    <dbReference type="NCBI Taxonomy" id="2692884"/>
    <lineage>
        <taxon>Bacteria</taxon>
        <taxon>Bacillati</taxon>
        <taxon>Cyanobacteriota</taxon>
        <taxon>Cyanophyceae</taxon>
        <taxon>Nostocales</taxon>
        <taxon>Nostocaceae</taxon>
        <taxon>Anabaena</taxon>
    </lineage>
</organism>
<accession>A0ABR8CNC7</accession>